<accession>D6RDC9</accession>
<dbReference type="ExpressionAtlas" id="D6RDC9">
    <property type="expression patterns" value="baseline and differential"/>
</dbReference>
<keyword evidence="1" id="KW-0472">Membrane</keyword>
<keyword evidence="1" id="KW-1133">Transmembrane helix</keyword>
<protein>
    <submittedName>
        <fullName evidence="2">Solute carrier family 22 (organic cation transporter), member 18</fullName>
    </submittedName>
</protein>
<dbReference type="VEuPathDB" id="HostDB:ENSMUSG00000000154"/>
<dbReference type="MGI" id="MGI:1336884">
    <property type="gene designation" value="Slc22a18"/>
</dbReference>
<dbReference type="ProteomicsDB" id="337286"/>
<reference evidence="2" key="3">
    <citation type="submission" date="2025-05" db="UniProtKB">
        <authorList>
            <consortium name="Ensembl"/>
        </authorList>
    </citation>
    <scope>IDENTIFICATION</scope>
    <source>
        <strain evidence="2">C57BL/6J</strain>
    </source>
</reference>
<reference evidence="2" key="2">
    <citation type="journal article" date="2011" name="PLoS Biol.">
        <title>Modernizing reference genome assemblies.</title>
        <authorList>
            <person name="Church D.M."/>
            <person name="Schneider V.A."/>
            <person name="Graves T."/>
            <person name="Auger K."/>
            <person name="Cunningham F."/>
            <person name="Bouk N."/>
            <person name="Chen H.C."/>
            <person name="Agarwala R."/>
            <person name="McLaren W.M."/>
            <person name="Ritchie G.R."/>
            <person name="Albracht D."/>
            <person name="Kremitzki M."/>
            <person name="Rock S."/>
            <person name="Kotkiewicz H."/>
            <person name="Kremitzki C."/>
            <person name="Wollam A."/>
            <person name="Trani L."/>
            <person name="Fulton L."/>
            <person name="Fulton R."/>
            <person name="Matthews L."/>
            <person name="Whitehead S."/>
            <person name="Chow W."/>
            <person name="Torrance J."/>
            <person name="Dunn M."/>
            <person name="Harden G."/>
            <person name="Threadgold G."/>
            <person name="Wood J."/>
            <person name="Collins J."/>
            <person name="Heath P."/>
            <person name="Griffiths G."/>
            <person name="Pelan S."/>
            <person name="Grafham D."/>
            <person name="Eichler E.E."/>
            <person name="Weinstock G."/>
            <person name="Mardis E.R."/>
            <person name="Wilson R.K."/>
            <person name="Howe K."/>
            <person name="Flicek P."/>
            <person name="Hubbard T."/>
        </authorList>
    </citation>
    <scope>NUCLEOTIDE SEQUENCE [LARGE SCALE GENOMIC DNA]</scope>
    <source>
        <strain evidence="2">C57BL/6J</strain>
    </source>
</reference>
<dbReference type="Proteomes" id="UP000000589">
    <property type="component" value="Chromosome 7"/>
</dbReference>
<dbReference type="Ensembl" id="ENSMUST00000150791.8">
    <property type="protein sequence ID" value="ENSMUSP00000123047.2"/>
    <property type="gene ID" value="ENSMUSG00000000154.17"/>
</dbReference>
<dbReference type="AGR" id="MGI:1336884"/>
<evidence type="ECO:0000256" key="1">
    <source>
        <dbReference type="SAM" id="Phobius"/>
    </source>
</evidence>
<evidence type="ECO:0000313" key="3">
    <source>
        <dbReference type="MGI" id="MGI:1336884"/>
    </source>
</evidence>
<dbReference type="Ensembl" id="ENSMUST00000141988.8">
    <property type="protein sequence ID" value="ENSMUSP00000120434.2"/>
    <property type="gene ID" value="ENSMUSG00000000154.17"/>
</dbReference>
<feature type="transmembrane region" description="Helical" evidence="1">
    <location>
        <begin position="12"/>
        <end position="34"/>
    </location>
</feature>
<name>D6RDC9_MOUSE</name>
<proteinExistence type="predicted"/>
<sequence>MSGSMAALPRQGIIILTYVLAALELTCLFMQFSILPPPRWSSLI</sequence>
<dbReference type="Antibodypedia" id="23193">
    <property type="antibodies" value="138 antibodies from 27 providers"/>
</dbReference>
<dbReference type="Bgee" id="ENSMUSG00000000154">
    <property type="expression patterns" value="Expressed in right kidney and 127 other cell types or tissues"/>
</dbReference>
<evidence type="ECO:0000313" key="2">
    <source>
        <dbReference type="Ensembl" id="ENSMUSP00000123047.2"/>
    </source>
</evidence>
<keyword evidence="4" id="KW-1185">Reference proteome</keyword>
<dbReference type="GeneTree" id="ENSGT00940000160333"/>
<reference evidence="2 4" key="1">
    <citation type="journal article" date="2009" name="PLoS Biol.">
        <title>Lineage-specific biology revealed by a finished genome assembly of the mouse.</title>
        <authorList>
            <consortium name="Mouse Genome Sequencing Consortium"/>
            <person name="Church D.M."/>
            <person name="Goodstadt L."/>
            <person name="Hillier L.W."/>
            <person name="Zody M.C."/>
            <person name="Goldstein S."/>
            <person name="She X."/>
            <person name="Bult C.J."/>
            <person name="Agarwala R."/>
            <person name="Cherry J.L."/>
            <person name="DiCuccio M."/>
            <person name="Hlavina W."/>
            <person name="Kapustin Y."/>
            <person name="Meric P."/>
            <person name="Maglott D."/>
            <person name="Birtle Z."/>
            <person name="Marques A.C."/>
            <person name="Graves T."/>
            <person name="Zhou S."/>
            <person name="Teague B."/>
            <person name="Potamousis K."/>
            <person name="Churas C."/>
            <person name="Place M."/>
            <person name="Herschleb J."/>
            <person name="Runnheim R."/>
            <person name="Forrest D."/>
            <person name="Amos-Landgraf J."/>
            <person name="Schwartz D.C."/>
            <person name="Cheng Z."/>
            <person name="Lindblad-Toh K."/>
            <person name="Eichler E.E."/>
            <person name="Ponting C.P."/>
        </authorList>
    </citation>
    <scope>NUCLEOTIDE SEQUENCE [LARGE SCALE GENOMIC DNA]</scope>
    <source>
        <strain evidence="2 4">C57BL/6J</strain>
    </source>
</reference>
<dbReference type="SMR" id="D6RDC9"/>
<organism evidence="2 4">
    <name type="scientific">Mus musculus</name>
    <name type="common">Mouse</name>
    <dbReference type="NCBI Taxonomy" id="10090"/>
    <lineage>
        <taxon>Eukaryota</taxon>
        <taxon>Metazoa</taxon>
        <taxon>Chordata</taxon>
        <taxon>Craniata</taxon>
        <taxon>Vertebrata</taxon>
        <taxon>Euteleostomi</taxon>
        <taxon>Mammalia</taxon>
        <taxon>Eutheria</taxon>
        <taxon>Euarchontoglires</taxon>
        <taxon>Glires</taxon>
        <taxon>Rodentia</taxon>
        <taxon>Myomorpha</taxon>
        <taxon>Muroidea</taxon>
        <taxon>Muridae</taxon>
        <taxon>Murinae</taxon>
        <taxon>Mus</taxon>
        <taxon>Mus</taxon>
    </lineage>
</organism>
<dbReference type="HOGENOM" id="CLU_3224403_0_0_1"/>
<gene>
    <name evidence="2 3" type="primary">Slc22a18</name>
</gene>
<dbReference type="AlphaFoldDB" id="D6RDC9"/>
<keyword evidence="1" id="KW-0812">Transmembrane</keyword>
<evidence type="ECO:0000313" key="4">
    <source>
        <dbReference type="Proteomes" id="UP000000589"/>
    </source>
</evidence>